<evidence type="ECO:0000313" key="1">
    <source>
        <dbReference type="EMBL" id="CBL02816.1"/>
    </source>
</evidence>
<gene>
    <name evidence="1" type="ORF">FPR_26950</name>
</gene>
<evidence type="ECO:0008006" key="3">
    <source>
        <dbReference type="Google" id="ProtNLM"/>
    </source>
</evidence>
<dbReference type="EMBL" id="FP929046">
    <property type="protein sequence ID" value="CBL02816.1"/>
    <property type="molecule type" value="Genomic_DNA"/>
</dbReference>
<sequence>MSYTRYNADNLTIELIGEKDVANALGNLGKKAPLVIRNAVNETAKDARKVMIREAKARYAVNSAGRRHLNDLKIRKKARVSDLGAELHIGGPGQKDAMKNDLGYFKTIPSRPYVGQDVANAPAHFRAKVLKSGSMKRLTGKGNLSKGFLVEFASGHVGMVQRVIGSSSHNTVTKKSGAPRWRNKDGNVETLQTMGSPSAAAMHHVIWEQVEPDVQDTLEKKLEASIQKTLARAAVKKGAR</sequence>
<reference evidence="1 2" key="1">
    <citation type="submission" date="2010-03" db="EMBL/GenBank/DDBJ databases">
        <title>The genome sequence of Faecalibacterium prausnitzii SL3/3.</title>
        <authorList>
            <consortium name="metaHIT consortium -- http://www.metahit.eu/"/>
            <person name="Pajon A."/>
            <person name="Turner K."/>
            <person name="Parkhill J."/>
            <person name="Duncan S."/>
            <person name="Flint H."/>
        </authorList>
    </citation>
    <scope>NUCLEOTIDE SEQUENCE [LARGE SCALE GENOMIC DNA]</scope>
    <source>
        <strain evidence="1 2">SL3/3</strain>
    </source>
</reference>
<dbReference type="HOGENOM" id="CLU_1218299_0_0_9"/>
<reference evidence="1 2" key="2">
    <citation type="submission" date="2010-03" db="EMBL/GenBank/DDBJ databases">
        <authorList>
            <person name="Pajon A."/>
        </authorList>
    </citation>
    <scope>NUCLEOTIDE SEQUENCE [LARGE SCALE GENOMIC DNA]</scope>
    <source>
        <strain evidence="1 2">SL3/3</strain>
    </source>
</reference>
<name>D4K5F7_9FIRM</name>
<protein>
    <recommendedName>
        <fullName evidence="3">Prophage minor tail protein Z (GPZ)</fullName>
    </recommendedName>
</protein>
<dbReference type="Proteomes" id="UP000007059">
    <property type="component" value="Chromosome"/>
</dbReference>
<dbReference type="eggNOG" id="ENOG5033K6S">
    <property type="taxonomic scope" value="Bacteria"/>
</dbReference>
<dbReference type="KEGG" id="fpa:FPR_26950"/>
<organism evidence="1 2">
    <name type="scientific">Faecalibacterium prausnitzii SL3/3</name>
    <dbReference type="NCBI Taxonomy" id="657322"/>
    <lineage>
        <taxon>Bacteria</taxon>
        <taxon>Bacillati</taxon>
        <taxon>Bacillota</taxon>
        <taxon>Clostridia</taxon>
        <taxon>Eubacteriales</taxon>
        <taxon>Oscillospiraceae</taxon>
        <taxon>Faecalibacterium</taxon>
    </lineage>
</organism>
<accession>D4K5F7</accession>
<proteinExistence type="predicted"/>
<evidence type="ECO:0000313" key="2">
    <source>
        <dbReference type="Proteomes" id="UP000007059"/>
    </source>
</evidence>
<dbReference type="PATRIC" id="fig|657322.3.peg.2562"/>
<dbReference type="RefSeq" id="WP_015538273.1">
    <property type="nucleotide sequence ID" value="NC_021020.1"/>
</dbReference>
<dbReference type="AlphaFoldDB" id="D4K5F7"/>